<feature type="region of interest" description="Disordered" evidence="1">
    <location>
        <begin position="1"/>
        <end position="29"/>
    </location>
</feature>
<organism evidence="2 3">
    <name type="scientific">Cuscuta campestris</name>
    <dbReference type="NCBI Taxonomy" id="132261"/>
    <lineage>
        <taxon>Eukaryota</taxon>
        <taxon>Viridiplantae</taxon>
        <taxon>Streptophyta</taxon>
        <taxon>Embryophyta</taxon>
        <taxon>Tracheophyta</taxon>
        <taxon>Spermatophyta</taxon>
        <taxon>Magnoliopsida</taxon>
        <taxon>eudicotyledons</taxon>
        <taxon>Gunneridae</taxon>
        <taxon>Pentapetalae</taxon>
        <taxon>asterids</taxon>
        <taxon>lamiids</taxon>
        <taxon>Solanales</taxon>
        <taxon>Convolvulaceae</taxon>
        <taxon>Cuscuteae</taxon>
        <taxon>Cuscuta</taxon>
        <taxon>Cuscuta subgen. Grammica</taxon>
        <taxon>Cuscuta sect. Cleistogrammica</taxon>
    </lineage>
</organism>
<reference evidence="2 3" key="1">
    <citation type="submission" date="2018-04" db="EMBL/GenBank/DDBJ databases">
        <authorList>
            <person name="Vogel A."/>
        </authorList>
    </citation>
    <scope>NUCLEOTIDE SEQUENCE [LARGE SCALE GENOMIC DNA]</scope>
</reference>
<evidence type="ECO:0000313" key="3">
    <source>
        <dbReference type="Proteomes" id="UP000595140"/>
    </source>
</evidence>
<accession>A0A484MBA3</accession>
<keyword evidence="3" id="KW-1185">Reference proteome</keyword>
<feature type="region of interest" description="Disordered" evidence="1">
    <location>
        <begin position="80"/>
        <end position="157"/>
    </location>
</feature>
<feature type="compositionally biased region" description="Basic and acidic residues" evidence="1">
    <location>
        <begin position="470"/>
        <end position="487"/>
    </location>
</feature>
<dbReference type="EMBL" id="OOIL02003045">
    <property type="protein sequence ID" value="VFQ86042.1"/>
    <property type="molecule type" value="Genomic_DNA"/>
</dbReference>
<feature type="compositionally biased region" description="Polar residues" evidence="1">
    <location>
        <begin position="385"/>
        <end position="395"/>
    </location>
</feature>
<dbReference type="GO" id="GO:0003729">
    <property type="term" value="F:mRNA binding"/>
    <property type="evidence" value="ECO:0007669"/>
    <property type="project" value="TreeGrafter"/>
</dbReference>
<name>A0A484MBA3_9ASTE</name>
<feature type="compositionally biased region" description="Basic and acidic residues" evidence="1">
    <location>
        <begin position="496"/>
        <end position="511"/>
    </location>
</feature>
<feature type="compositionally biased region" description="Polar residues" evidence="1">
    <location>
        <begin position="453"/>
        <end position="469"/>
    </location>
</feature>
<dbReference type="InterPro" id="IPR010433">
    <property type="entry name" value="EIF-4B_pln"/>
</dbReference>
<dbReference type="AlphaFoldDB" id="A0A484MBA3"/>
<dbReference type="PANTHER" id="PTHR32091:SF4">
    <property type="entry name" value="OS07G0546100 PROTEIN"/>
    <property type="match status" value="1"/>
</dbReference>
<feature type="region of interest" description="Disordered" evidence="1">
    <location>
        <begin position="551"/>
        <end position="584"/>
    </location>
</feature>
<dbReference type="OrthoDB" id="48651at2759"/>
<feature type="compositionally biased region" description="Polar residues" evidence="1">
    <location>
        <begin position="145"/>
        <end position="157"/>
    </location>
</feature>
<feature type="compositionally biased region" description="Basic and acidic residues" evidence="1">
    <location>
        <begin position="299"/>
        <end position="309"/>
    </location>
</feature>
<sequence>MSKKKATMTLRDFHGGSIPSDLPLPSAPGVSARPLDRQLYWGTNAGRIDQKLRPGSAGASRNFDEKALFLNHSAHIGRNFEEDERKPLDGMPGAPRRMISDESIYAQPSRVEPKSRPVSAPLSQTSSSSSGSSYASRFSEVDNIRNPQTSSGISRVNTSSTNAWGLRKEAMSIKESSATTGWSTLDTASKLVHASALDKISSGRWNSKQHMSFPTETKESYYRGDGMYDRNACSVTEVVDEMHLRNKNLVIHAERNLAIGNGIHSNMELPSQERVHSPISIESLEKRPSINVNGFQKSHGADKFNESEPRSSVASESSERPKLKLLPRSKPLENNAPAVLGHHHSDPIRLEYGGDMTGSSNLPKNDLAGDVGGDRVERPKLNLKPRSQTTEQLNESEGKRSTVFGGARPREVVLKARGFDHAGDHDHQPLSRDKQDATAHHTTRYNPERADNTVITKDNYSNNNRAVNTDSRRDPRSDVHRRNRQSENPRNNSSSSEERPPSPETWRRKPANDPPAHSGDAPGGVRFGKVASAVELATAFSRPVSDPLSLTDRFSGQRNLPPTARPFSRLMGPPARPQAQINSY</sequence>
<protein>
    <submittedName>
        <fullName evidence="2">Uncharacterized protein</fullName>
    </submittedName>
</protein>
<evidence type="ECO:0000313" key="2">
    <source>
        <dbReference type="EMBL" id="VFQ86042.1"/>
    </source>
</evidence>
<proteinExistence type="predicted"/>
<dbReference type="Proteomes" id="UP000595140">
    <property type="component" value="Unassembled WGS sequence"/>
</dbReference>
<feature type="region of interest" description="Disordered" evidence="1">
    <location>
        <begin position="290"/>
        <end position="526"/>
    </location>
</feature>
<feature type="compositionally biased region" description="Basic and acidic residues" evidence="1">
    <location>
        <begin position="408"/>
        <end position="439"/>
    </location>
</feature>
<feature type="compositionally biased region" description="Low complexity" evidence="1">
    <location>
        <begin position="119"/>
        <end position="138"/>
    </location>
</feature>
<gene>
    <name evidence="2" type="ORF">CCAM_LOCUS27818</name>
</gene>
<dbReference type="PANTHER" id="PTHR32091">
    <property type="entry name" value="EUKARYOTIC TRANSLATION INITIATION FACTOR 4B"/>
    <property type="match status" value="1"/>
</dbReference>
<dbReference type="GO" id="GO:0003743">
    <property type="term" value="F:translation initiation factor activity"/>
    <property type="evidence" value="ECO:0007669"/>
    <property type="project" value="InterPro"/>
</dbReference>
<evidence type="ECO:0000256" key="1">
    <source>
        <dbReference type="SAM" id="MobiDB-lite"/>
    </source>
</evidence>